<name>A0A6G6WBQ6_9ACTN</name>
<dbReference type="KEGG" id="nano:G5V58_07135"/>
<feature type="domain" description="DUF58" evidence="3">
    <location>
        <begin position="201"/>
        <end position="285"/>
    </location>
</feature>
<feature type="transmembrane region" description="Helical" evidence="2">
    <location>
        <begin position="12"/>
        <end position="30"/>
    </location>
</feature>
<evidence type="ECO:0000313" key="5">
    <source>
        <dbReference type="Proteomes" id="UP000502996"/>
    </source>
</evidence>
<reference evidence="4 5" key="1">
    <citation type="submission" date="2020-02" db="EMBL/GenBank/DDBJ databases">
        <title>Full genome sequence of Nocardioides sp. R-3366.</title>
        <authorList>
            <person name="Im W.-T."/>
        </authorList>
    </citation>
    <scope>NUCLEOTIDE SEQUENCE [LARGE SCALE GENOMIC DNA]</scope>
    <source>
        <strain evidence="4 5">R-3366</strain>
    </source>
</reference>
<protein>
    <submittedName>
        <fullName evidence="4">DUF58 domain-containing protein</fullName>
    </submittedName>
</protein>
<dbReference type="InterPro" id="IPR002881">
    <property type="entry name" value="DUF58"/>
</dbReference>
<dbReference type="EMBL" id="CP049257">
    <property type="protein sequence ID" value="QIG42583.1"/>
    <property type="molecule type" value="Genomic_DNA"/>
</dbReference>
<dbReference type="Pfam" id="PF01882">
    <property type="entry name" value="DUF58"/>
    <property type="match status" value="1"/>
</dbReference>
<keyword evidence="2" id="KW-1133">Transmembrane helix</keyword>
<feature type="region of interest" description="Disordered" evidence="1">
    <location>
        <begin position="406"/>
        <end position="441"/>
    </location>
</feature>
<dbReference type="AlphaFoldDB" id="A0A6G6WBQ6"/>
<dbReference type="Proteomes" id="UP000502996">
    <property type="component" value="Chromosome"/>
</dbReference>
<evidence type="ECO:0000256" key="2">
    <source>
        <dbReference type="SAM" id="Phobius"/>
    </source>
</evidence>
<keyword evidence="5" id="KW-1185">Reference proteome</keyword>
<proteinExistence type="predicted"/>
<dbReference type="RefSeq" id="WP_165230382.1">
    <property type="nucleotide sequence ID" value="NZ_CP049257.1"/>
</dbReference>
<evidence type="ECO:0000256" key="1">
    <source>
        <dbReference type="SAM" id="MobiDB-lite"/>
    </source>
</evidence>
<dbReference type="PANTHER" id="PTHR34351">
    <property type="entry name" value="SLR1927 PROTEIN-RELATED"/>
    <property type="match status" value="1"/>
</dbReference>
<gene>
    <name evidence="4" type="ORF">G5V58_07135</name>
</gene>
<organism evidence="4 5">
    <name type="scientific">Nocardioides anomalus</name>
    <dbReference type="NCBI Taxonomy" id="2712223"/>
    <lineage>
        <taxon>Bacteria</taxon>
        <taxon>Bacillati</taxon>
        <taxon>Actinomycetota</taxon>
        <taxon>Actinomycetes</taxon>
        <taxon>Propionibacteriales</taxon>
        <taxon>Nocardioidaceae</taxon>
        <taxon>Nocardioides</taxon>
    </lineage>
</organism>
<accession>A0A6G6WBQ6</accession>
<sequence>MREALSGLTVRGRAFVAAGVTAVVCAILLGQPSLSRVGVLVLALPLVSAFFIGRSRYRLALVRTVHPQLVTAGQPASVSLSLSNEGRTPSGVLLLEDHLPYVLGTRPRFVLEGIGHGWHRDVTYQVRSDVRGRFEIGPVTVRVKDPFGLVELGRAFRTTVPLTVTPRTVALSQIPLGGAWTGSGDNRPRAFAMGSSEDVTVREYRRGDDLRRVHWRSSARVGELMVRREEQPWESRATLFLDTRLGAHRGQGIASSLEAAVSAAASIAVHLSKRGFTVRLVTAAGEDSGHDWHTRNADLNTGPLLEALAVVEPIARPNLDTGWLTEAGGDGLLVAVLGHVDHRDVPVLRRMHAHSGSALAVAVDVNAWLSPDAAGQDAATMLTQMGWRSVALRPADRLEAVWQELGRRHTQSSRSRGVHDVPAPPPEAGDPTVVPTEGVAR</sequence>
<keyword evidence="2" id="KW-0812">Transmembrane</keyword>
<dbReference type="PANTHER" id="PTHR34351:SF1">
    <property type="entry name" value="SLR1927 PROTEIN"/>
    <property type="match status" value="1"/>
</dbReference>
<keyword evidence="2" id="KW-0472">Membrane</keyword>
<evidence type="ECO:0000313" key="4">
    <source>
        <dbReference type="EMBL" id="QIG42583.1"/>
    </source>
</evidence>
<evidence type="ECO:0000259" key="3">
    <source>
        <dbReference type="Pfam" id="PF01882"/>
    </source>
</evidence>
<feature type="transmembrane region" description="Helical" evidence="2">
    <location>
        <begin position="36"/>
        <end position="53"/>
    </location>
</feature>